<dbReference type="InterPro" id="IPR013840">
    <property type="entry name" value="DNAligase_N"/>
</dbReference>
<feature type="binding site" evidence="9">
    <location>
        <begin position="40"/>
        <end position="44"/>
    </location>
    <ligand>
        <name>NAD(+)</name>
        <dbReference type="ChEBI" id="CHEBI:57540"/>
    </ligand>
</feature>
<evidence type="ECO:0000256" key="7">
    <source>
        <dbReference type="ARBA" id="ARBA00023204"/>
    </source>
</evidence>
<evidence type="ECO:0000256" key="6">
    <source>
        <dbReference type="ARBA" id="ARBA00023027"/>
    </source>
</evidence>
<dbReference type="SUPFAM" id="SSF52113">
    <property type="entry name" value="BRCT domain"/>
    <property type="match status" value="1"/>
</dbReference>
<dbReference type="Proteomes" id="UP000632849">
    <property type="component" value="Unassembled WGS sequence"/>
</dbReference>
<dbReference type="NCBIfam" id="NF005932">
    <property type="entry name" value="PRK07956.1"/>
    <property type="match status" value="1"/>
</dbReference>
<dbReference type="InterPro" id="IPR001357">
    <property type="entry name" value="BRCT_dom"/>
</dbReference>
<comment type="catalytic activity">
    <reaction evidence="8 9">
        <text>NAD(+) + (deoxyribonucleotide)n-3'-hydroxyl + 5'-phospho-(deoxyribonucleotide)m = (deoxyribonucleotide)n+m + AMP + beta-nicotinamide D-nucleotide.</text>
        <dbReference type="EC" id="6.5.1.2"/>
    </reaction>
</comment>
<dbReference type="Pfam" id="PF03120">
    <property type="entry name" value="OB_DNA_ligase"/>
    <property type="match status" value="1"/>
</dbReference>
<evidence type="ECO:0000256" key="3">
    <source>
        <dbReference type="ARBA" id="ARBA00022723"/>
    </source>
</evidence>
<dbReference type="Gene3D" id="2.40.50.140">
    <property type="entry name" value="Nucleic acid-binding proteins"/>
    <property type="match status" value="1"/>
</dbReference>
<dbReference type="Pfam" id="PF01653">
    <property type="entry name" value="DNA_ligase_aden"/>
    <property type="match status" value="1"/>
</dbReference>
<reference evidence="11" key="2">
    <citation type="submission" date="2020-09" db="EMBL/GenBank/DDBJ databases">
        <authorList>
            <person name="Sun Q."/>
            <person name="Ohkuma M."/>
        </authorList>
    </citation>
    <scope>NUCLEOTIDE SEQUENCE</scope>
    <source>
        <strain evidence="11">JCM 4122</strain>
    </source>
</reference>
<dbReference type="InterPro" id="IPR013839">
    <property type="entry name" value="DNAligase_adenylation"/>
</dbReference>
<accession>A0A919BTQ1</accession>
<dbReference type="InterPro" id="IPR001679">
    <property type="entry name" value="DNA_ligase"/>
</dbReference>
<keyword evidence="9" id="KW-0464">Manganese</keyword>
<dbReference type="Gene3D" id="3.40.50.10190">
    <property type="entry name" value="BRCT domain"/>
    <property type="match status" value="1"/>
</dbReference>
<dbReference type="InterPro" id="IPR036420">
    <property type="entry name" value="BRCT_dom_sf"/>
</dbReference>
<dbReference type="EMBL" id="BNBE01000002">
    <property type="protein sequence ID" value="GHG13964.1"/>
    <property type="molecule type" value="Genomic_DNA"/>
</dbReference>
<evidence type="ECO:0000256" key="2">
    <source>
        <dbReference type="ARBA" id="ARBA00022705"/>
    </source>
</evidence>
<evidence type="ECO:0000313" key="12">
    <source>
        <dbReference type="Proteomes" id="UP000632849"/>
    </source>
</evidence>
<dbReference type="Gene3D" id="3.30.470.30">
    <property type="entry name" value="DNA ligase/mRNA capping enzyme"/>
    <property type="match status" value="1"/>
</dbReference>
<feature type="binding site" evidence="9">
    <location>
        <position position="177"/>
    </location>
    <ligand>
        <name>NAD(+)</name>
        <dbReference type="ChEBI" id="CHEBI:57540"/>
    </ligand>
</feature>
<dbReference type="SUPFAM" id="SSF56091">
    <property type="entry name" value="DNA ligase/mRNA capping enzyme, catalytic domain"/>
    <property type="match status" value="1"/>
</dbReference>
<evidence type="ECO:0000256" key="5">
    <source>
        <dbReference type="ARBA" id="ARBA00022833"/>
    </source>
</evidence>
<dbReference type="RefSeq" id="WP_190043374.1">
    <property type="nucleotide sequence ID" value="NZ_BNBE01000002.1"/>
</dbReference>
<evidence type="ECO:0000259" key="10">
    <source>
        <dbReference type="PROSITE" id="PS50172"/>
    </source>
</evidence>
<feature type="binding site" evidence="9">
    <location>
        <position position="299"/>
    </location>
    <ligand>
        <name>NAD(+)</name>
        <dbReference type="ChEBI" id="CHEBI:57540"/>
    </ligand>
</feature>
<dbReference type="InterPro" id="IPR010994">
    <property type="entry name" value="RuvA_2-like"/>
</dbReference>
<dbReference type="Pfam" id="PF14520">
    <property type="entry name" value="HHH_5"/>
    <property type="match status" value="1"/>
</dbReference>
<keyword evidence="7 9" id="KW-0234">DNA repair</keyword>
<dbReference type="NCBIfam" id="TIGR00575">
    <property type="entry name" value="dnlj"/>
    <property type="match status" value="1"/>
</dbReference>
<sequence length="682" mass="71720">MTTLASEPVLSSRDDYLAAVRQAVEAAKAYFGDGDSPLDDVTYDRLIRAIAAWEKGHPQDVAADSPTGKVGAGAAPTGDVPHTKMMLSLDNVFSREQLLDWGASADRRLGRPLAGGWAVEAKLDGNAIAARYVRGRLTQVLTRGSGSHGEDISHVGGTIVGLPVRLTEPLTFEVRGEALFTRDQFQRANEVRAAHGAKPFANPRAGASGTLRARDRDYTLPMTFFAFGAVDLPGETFVPGGATHLEVLKAVGDAGVQTISDTPTGSVVVDTLAEAARRVEEIREQRGSLPFDIDGVVVKAVSAAEQAALGAGSRFPYWAVAHKLPAVERMTVLTAVSWETGRTGMIAPTAELEPVEVEGSMVSRATLHNPGDIRRRDLHLGDTVTVHKAGDVIPRVEAAVVARRPKDAVPVPLPERCPNCGGEIDKSQERWRCVKGTACRLPALIEYAAGRDQLDIDGLGARYVKALVDAGAVRDVADLFTLSTEQLTEASGSARRGAKLAEQIQQAKSLPLNRILCALGIVGTGRSMSRRIAAHFGTMEAIRRADAAALREVDGIGAEKAPVIVQQLADQGPVIDKLVAAGVTLTEPEAASTGQGPLTGKVVVVTGRMTGFLEGLGRSDMTALIQKAGGQAGSSVTANTDYLVAAPAAGGKLSTKAVRAQQLGVEVLSPDAFAALVMDYLG</sequence>
<dbReference type="GO" id="GO:0006260">
    <property type="term" value="P:DNA replication"/>
    <property type="evidence" value="ECO:0007669"/>
    <property type="project" value="UniProtKB-KW"/>
</dbReference>
<proteinExistence type="inferred from homology"/>
<comment type="caution">
    <text evidence="9">Lacks conserved residue(s) required for the propagation of feature annotation.</text>
</comment>
<dbReference type="InterPro" id="IPR004150">
    <property type="entry name" value="NAD_DNA_ligase_OB"/>
</dbReference>
<feature type="domain" description="BRCT" evidence="10">
    <location>
        <begin position="593"/>
        <end position="671"/>
    </location>
</feature>
<feature type="binding site" evidence="9">
    <location>
        <position position="439"/>
    </location>
    <ligand>
        <name>Zn(2+)</name>
        <dbReference type="ChEBI" id="CHEBI:29105"/>
    </ligand>
</feature>
<dbReference type="SMART" id="SM00532">
    <property type="entry name" value="LIGANc"/>
    <property type="match status" value="1"/>
</dbReference>
<feature type="binding site" evidence="9">
    <location>
        <position position="323"/>
    </location>
    <ligand>
        <name>NAD(+)</name>
        <dbReference type="ChEBI" id="CHEBI:57540"/>
    </ligand>
</feature>
<feature type="active site" description="N6-AMP-lysine intermediate" evidence="9">
    <location>
        <position position="122"/>
    </location>
</feature>
<comment type="cofactor">
    <cofactor evidence="9">
        <name>Mg(2+)</name>
        <dbReference type="ChEBI" id="CHEBI:18420"/>
    </cofactor>
    <cofactor evidence="9">
        <name>Mn(2+)</name>
        <dbReference type="ChEBI" id="CHEBI:29035"/>
    </cofactor>
</comment>
<dbReference type="SUPFAM" id="SSF47781">
    <property type="entry name" value="RuvA domain 2-like"/>
    <property type="match status" value="1"/>
</dbReference>
<feature type="binding site" evidence="9">
    <location>
        <position position="120"/>
    </location>
    <ligand>
        <name>NAD(+)</name>
        <dbReference type="ChEBI" id="CHEBI:57540"/>
    </ligand>
</feature>
<gene>
    <name evidence="11" type="primary">ligA2</name>
    <name evidence="9" type="synonym">ligA</name>
    <name evidence="11" type="ORF">GCM10017667_55120</name>
</gene>
<dbReference type="InterPro" id="IPR041663">
    <property type="entry name" value="DisA/LigA_HHH"/>
</dbReference>
<reference evidence="11" key="1">
    <citation type="journal article" date="2014" name="Int. J. Syst. Evol. Microbiol.">
        <title>Complete genome sequence of Corynebacterium casei LMG S-19264T (=DSM 44701T), isolated from a smear-ripened cheese.</title>
        <authorList>
            <consortium name="US DOE Joint Genome Institute (JGI-PGF)"/>
            <person name="Walter F."/>
            <person name="Albersmeier A."/>
            <person name="Kalinowski J."/>
            <person name="Ruckert C."/>
        </authorList>
    </citation>
    <scope>NUCLEOTIDE SEQUENCE</scope>
    <source>
        <strain evidence="11">JCM 4122</strain>
    </source>
</reference>
<name>A0A919BTQ1_STRFL</name>
<dbReference type="HAMAP" id="MF_01588">
    <property type="entry name" value="DNA_ligase_A"/>
    <property type="match status" value="1"/>
</dbReference>
<dbReference type="EC" id="6.5.1.2" evidence="9"/>
<dbReference type="PIRSF" id="PIRSF001604">
    <property type="entry name" value="LigA"/>
    <property type="match status" value="1"/>
</dbReference>
<dbReference type="GO" id="GO:0046872">
    <property type="term" value="F:metal ion binding"/>
    <property type="evidence" value="ECO:0007669"/>
    <property type="project" value="UniProtKB-KW"/>
</dbReference>
<dbReference type="Pfam" id="PF00533">
    <property type="entry name" value="BRCT"/>
    <property type="match status" value="1"/>
</dbReference>
<dbReference type="Gene3D" id="1.10.150.20">
    <property type="entry name" value="5' to 3' exonuclease, C-terminal subdomain"/>
    <property type="match status" value="2"/>
</dbReference>
<keyword evidence="3 9" id="KW-0479">Metal-binding</keyword>
<feature type="binding site" evidence="9">
    <location>
        <position position="420"/>
    </location>
    <ligand>
        <name>Zn(2+)</name>
        <dbReference type="ChEBI" id="CHEBI:29105"/>
    </ligand>
</feature>
<keyword evidence="1 9" id="KW-0436">Ligase</keyword>
<keyword evidence="6 9" id="KW-0520">NAD</keyword>
<keyword evidence="9" id="KW-0460">Magnesium</keyword>
<dbReference type="AlphaFoldDB" id="A0A919BTQ1"/>
<dbReference type="SMART" id="SM00292">
    <property type="entry name" value="BRCT"/>
    <property type="match status" value="1"/>
</dbReference>
<dbReference type="InterPro" id="IPR012340">
    <property type="entry name" value="NA-bd_OB-fold"/>
</dbReference>
<protein>
    <recommendedName>
        <fullName evidence="9">DNA ligase</fullName>
        <ecNumber evidence="9">6.5.1.2</ecNumber>
    </recommendedName>
    <alternativeName>
        <fullName evidence="9">Polydeoxyribonucleotide synthase [NAD(+)]</fullName>
    </alternativeName>
</protein>
<organism evidence="11 12">
    <name type="scientific">Streptomyces filamentosus</name>
    <name type="common">Streptomyces roseosporus</name>
    <dbReference type="NCBI Taxonomy" id="67294"/>
    <lineage>
        <taxon>Bacteria</taxon>
        <taxon>Bacillati</taxon>
        <taxon>Actinomycetota</taxon>
        <taxon>Actinomycetes</taxon>
        <taxon>Kitasatosporales</taxon>
        <taxon>Streptomycetaceae</taxon>
        <taxon>Streptomyces</taxon>
    </lineage>
</organism>
<feature type="binding site" evidence="9">
    <location>
        <position position="417"/>
    </location>
    <ligand>
        <name>Zn(2+)</name>
        <dbReference type="ChEBI" id="CHEBI:29105"/>
    </ligand>
</feature>
<keyword evidence="2 9" id="KW-0235">DNA replication</keyword>
<dbReference type="Pfam" id="PF12826">
    <property type="entry name" value="HHH_2"/>
    <property type="match status" value="1"/>
</dbReference>
<evidence type="ECO:0000256" key="9">
    <source>
        <dbReference type="HAMAP-Rule" id="MF_01588"/>
    </source>
</evidence>
<evidence type="ECO:0000256" key="8">
    <source>
        <dbReference type="ARBA" id="ARBA00034005"/>
    </source>
</evidence>
<keyword evidence="5 9" id="KW-0862">Zinc</keyword>
<dbReference type="CDD" id="cd17748">
    <property type="entry name" value="BRCT_DNA_ligase_like"/>
    <property type="match status" value="1"/>
</dbReference>
<feature type="binding site" evidence="9">
    <location>
        <position position="143"/>
    </location>
    <ligand>
        <name>NAD(+)</name>
        <dbReference type="ChEBI" id="CHEBI:57540"/>
    </ligand>
</feature>
<comment type="similarity">
    <text evidence="9">Belongs to the NAD-dependent DNA ligase family. LigA subfamily.</text>
</comment>
<evidence type="ECO:0000256" key="4">
    <source>
        <dbReference type="ARBA" id="ARBA00022763"/>
    </source>
</evidence>
<keyword evidence="4 9" id="KW-0227">DNA damage</keyword>
<keyword evidence="12" id="KW-1185">Reference proteome</keyword>
<evidence type="ECO:0000313" key="11">
    <source>
        <dbReference type="EMBL" id="GHG13964.1"/>
    </source>
</evidence>
<dbReference type="GO" id="GO:0006281">
    <property type="term" value="P:DNA repair"/>
    <property type="evidence" value="ECO:0007669"/>
    <property type="project" value="UniProtKB-KW"/>
</dbReference>
<dbReference type="GO" id="GO:0003911">
    <property type="term" value="F:DNA ligase (NAD+) activity"/>
    <property type="evidence" value="ECO:0007669"/>
    <property type="project" value="UniProtKB-UniRule"/>
</dbReference>
<comment type="caution">
    <text evidence="11">The sequence shown here is derived from an EMBL/GenBank/DDBJ whole genome shotgun (WGS) entry which is preliminary data.</text>
</comment>
<feature type="binding site" evidence="9">
    <location>
        <begin position="88"/>
        <end position="89"/>
    </location>
    <ligand>
        <name>NAD(+)</name>
        <dbReference type="ChEBI" id="CHEBI:57540"/>
    </ligand>
</feature>
<dbReference type="PROSITE" id="PS50172">
    <property type="entry name" value="BRCT"/>
    <property type="match status" value="1"/>
</dbReference>
<dbReference type="Gene3D" id="1.10.287.610">
    <property type="entry name" value="Helix hairpin bin"/>
    <property type="match status" value="1"/>
</dbReference>
<dbReference type="SUPFAM" id="SSF50249">
    <property type="entry name" value="Nucleic acid-binding proteins"/>
    <property type="match status" value="1"/>
</dbReference>
<comment type="function">
    <text evidence="9">DNA ligase that catalyzes the formation of phosphodiester linkages between 5'-phosphoryl and 3'-hydroxyl groups in double-stranded DNA using NAD as a coenzyme and as the energy source for the reaction. It is essential for DNA replication and repair of damaged DNA.</text>
</comment>
<evidence type="ECO:0000256" key="1">
    <source>
        <dbReference type="ARBA" id="ARBA00022598"/>
    </source>
</evidence>